<evidence type="ECO:0000256" key="2">
    <source>
        <dbReference type="ARBA" id="ARBA00022727"/>
    </source>
</evidence>
<feature type="binding site" evidence="5">
    <location>
        <position position="152"/>
    </location>
    <ligand>
        <name>Zn(2+)</name>
        <dbReference type="ChEBI" id="CHEBI:29105"/>
        <note>structural</note>
    </ligand>
</feature>
<keyword evidence="2 5" id="KW-0545">Nucleotide biosynthesis</keyword>
<dbReference type="EC" id="2.7.4.3" evidence="5 7"/>
<evidence type="ECO:0000259" key="9">
    <source>
        <dbReference type="Pfam" id="PF05191"/>
    </source>
</evidence>
<evidence type="ECO:0000256" key="4">
    <source>
        <dbReference type="ARBA" id="ARBA00022777"/>
    </source>
</evidence>
<feature type="region of interest" description="LID" evidence="5">
    <location>
        <begin position="128"/>
        <end position="165"/>
    </location>
</feature>
<dbReference type="Proteomes" id="UP000886339">
    <property type="component" value="Unassembled WGS sequence"/>
</dbReference>
<feature type="compositionally biased region" description="Basic and acidic residues" evidence="8">
    <location>
        <begin position="226"/>
        <end position="236"/>
    </location>
</feature>
<keyword evidence="5" id="KW-0862">Zinc</keyword>
<feature type="binding site" evidence="5">
    <location>
        <position position="162"/>
    </location>
    <ligand>
        <name>AMP</name>
        <dbReference type="ChEBI" id="CHEBI:456215"/>
    </ligand>
</feature>
<keyword evidence="1 5" id="KW-0808">Transferase</keyword>
<dbReference type="SUPFAM" id="SSF57774">
    <property type="entry name" value="Microbial and mitochondrial ADK, insert 'zinc finger' domain"/>
    <property type="match status" value="1"/>
</dbReference>
<comment type="subunit">
    <text evidence="5 7">Monomer.</text>
</comment>
<keyword evidence="5" id="KW-0963">Cytoplasm</keyword>
<dbReference type="Pfam" id="PF05191">
    <property type="entry name" value="ADK_lid"/>
    <property type="match status" value="1"/>
</dbReference>
<comment type="caution">
    <text evidence="10">The sequence shown here is derived from an EMBL/GenBank/DDBJ whole genome shotgun (WGS) entry which is preliminary data.</text>
</comment>
<keyword evidence="3 5" id="KW-0547">Nucleotide-binding</keyword>
<dbReference type="GO" id="GO:0005524">
    <property type="term" value="F:ATP binding"/>
    <property type="evidence" value="ECO:0007669"/>
    <property type="project" value="UniProtKB-UniRule"/>
</dbReference>
<comment type="function">
    <text evidence="5">Catalyzes the reversible transfer of the terminal phosphate group between ATP and AMP. Plays an important role in cellular energy homeostasis and in adenine nucleotide metabolism.</text>
</comment>
<organism evidence="10">
    <name type="scientific">Thiolapillus brandeum</name>
    <dbReference type="NCBI Taxonomy" id="1076588"/>
    <lineage>
        <taxon>Bacteria</taxon>
        <taxon>Pseudomonadati</taxon>
        <taxon>Pseudomonadota</taxon>
        <taxon>Gammaproteobacteria</taxon>
        <taxon>Chromatiales</taxon>
        <taxon>Sedimenticolaceae</taxon>
        <taxon>Thiolapillus</taxon>
    </lineage>
</organism>
<dbReference type="EMBL" id="DRLF01000218">
    <property type="protein sequence ID" value="HEC06407.1"/>
    <property type="molecule type" value="Genomic_DNA"/>
</dbReference>
<feature type="binding site" evidence="5">
    <location>
        <position position="129"/>
    </location>
    <ligand>
        <name>ATP</name>
        <dbReference type="ChEBI" id="CHEBI:30616"/>
    </ligand>
</feature>
<dbReference type="InterPro" id="IPR036193">
    <property type="entry name" value="ADK_active_lid_dom_sf"/>
</dbReference>
<dbReference type="InterPro" id="IPR027417">
    <property type="entry name" value="P-loop_NTPase"/>
</dbReference>
<evidence type="ECO:0000256" key="7">
    <source>
        <dbReference type="RuleBase" id="RU003331"/>
    </source>
</evidence>
<keyword evidence="4 5" id="KW-0418">Kinase</keyword>
<comment type="similarity">
    <text evidence="5 6">Belongs to the adenylate kinase family.</text>
</comment>
<dbReference type="InterPro" id="IPR000850">
    <property type="entry name" value="Adenylat/UMP-CMP_kin"/>
</dbReference>
<proteinExistence type="inferred from homology"/>
<dbReference type="AlphaFoldDB" id="A0A831WAD8"/>
<dbReference type="UniPathway" id="UPA00588">
    <property type="reaction ID" value="UER00649"/>
</dbReference>
<feature type="binding site" evidence="5">
    <location>
        <position position="94"/>
    </location>
    <ligand>
        <name>AMP</name>
        <dbReference type="ChEBI" id="CHEBI:456215"/>
    </ligand>
</feature>
<name>A0A831WAD8_9GAMM</name>
<feature type="binding site" evidence="5">
    <location>
        <position position="135"/>
    </location>
    <ligand>
        <name>Zn(2+)</name>
        <dbReference type="ChEBI" id="CHEBI:29105"/>
        <note>structural</note>
    </ligand>
</feature>
<dbReference type="GO" id="GO:0044209">
    <property type="term" value="P:AMP salvage"/>
    <property type="evidence" value="ECO:0007669"/>
    <property type="project" value="UniProtKB-UniRule"/>
</dbReference>
<comment type="catalytic activity">
    <reaction evidence="5 7">
        <text>AMP + ATP = 2 ADP</text>
        <dbReference type="Rhea" id="RHEA:12973"/>
        <dbReference type="ChEBI" id="CHEBI:30616"/>
        <dbReference type="ChEBI" id="CHEBI:456215"/>
        <dbReference type="ChEBI" id="CHEBI:456216"/>
        <dbReference type="EC" id="2.7.4.3"/>
    </reaction>
</comment>
<evidence type="ECO:0000256" key="1">
    <source>
        <dbReference type="ARBA" id="ARBA00022679"/>
    </source>
</evidence>
<evidence type="ECO:0000256" key="3">
    <source>
        <dbReference type="ARBA" id="ARBA00022741"/>
    </source>
</evidence>
<gene>
    <name evidence="5" type="primary">adk</name>
    <name evidence="10" type="ORF">ENJ12_06130</name>
</gene>
<dbReference type="PRINTS" id="PR00094">
    <property type="entry name" value="ADENYLTKNASE"/>
</dbReference>
<feature type="compositionally biased region" description="Basic residues" evidence="8">
    <location>
        <begin position="302"/>
        <end position="341"/>
    </location>
</feature>
<dbReference type="InterPro" id="IPR007862">
    <property type="entry name" value="Adenylate_kinase_lid-dom"/>
</dbReference>
<feature type="compositionally biased region" description="Basic residues" evidence="8">
    <location>
        <begin position="270"/>
        <end position="283"/>
    </location>
</feature>
<comment type="pathway">
    <text evidence="5">Purine metabolism; AMP biosynthesis via salvage pathway; AMP from ADP: step 1/1.</text>
</comment>
<comment type="caution">
    <text evidence="5">Lacks conserved residue(s) required for the propagation of feature annotation.</text>
</comment>
<feature type="binding site" evidence="5">
    <location>
        <position position="155"/>
    </location>
    <ligand>
        <name>Zn(2+)</name>
        <dbReference type="ChEBI" id="CHEBI:29105"/>
        <note>structural</note>
    </ligand>
</feature>
<protein>
    <recommendedName>
        <fullName evidence="5 7">Adenylate kinase</fullName>
        <shortName evidence="5">AK</shortName>
        <ecNumber evidence="5 7">2.7.4.3</ecNumber>
    </recommendedName>
    <alternativeName>
        <fullName evidence="5">ATP-AMP transphosphorylase</fullName>
    </alternativeName>
    <alternativeName>
        <fullName evidence="5">ATP:AMP phosphotransferase</fullName>
    </alternativeName>
    <alternativeName>
        <fullName evidence="5">Adenylate monophosphate kinase</fullName>
    </alternativeName>
</protein>
<evidence type="ECO:0000256" key="5">
    <source>
        <dbReference type="HAMAP-Rule" id="MF_00235"/>
    </source>
</evidence>
<evidence type="ECO:0000256" key="8">
    <source>
        <dbReference type="SAM" id="MobiDB-lite"/>
    </source>
</evidence>
<dbReference type="HAMAP" id="MF_00235">
    <property type="entry name" value="Adenylate_kinase_Adk"/>
    <property type="match status" value="1"/>
</dbReference>
<dbReference type="SUPFAM" id="SSF52540">
    <property type="entry name" value="P-loop containing nucleoside triphosphate hydrolases"/>
    <property type="match status" value="1"/>
</dbReference>
<dbReference type="Pfam" id="PF00406">
    <property type="entry name" value="ADK"/>
    <property type="match status" value="1"/>
</dbReference>
<reference evidence="10" key="1">
    <citation type="journal article" date="2020" name="mSystems">
        <title>Genome- and Community-Level Interaction Insights into Carbon Utilization and Element Cycling Functions of Hydrothermarchaeota in Hydrothermal Sediment.</title>
        <authorList>
            <person name="Zhou Z."/>
            <person name="Liu Y."/>
            <person name="Xu W."/>
            <person name="Pan J."/>
            <person name="Luo Z.H."/>
            <person name="Li M."/>
        </authorList>
    </citation>
    <scope>NUCLEOTIDE SEQUENCE [LARGE SCALE GENOMIC DNA]</scope>
    <source>
        <strain evidence="10">HyVt-458</strain>
    </source>
</reference>
<feature type="compositionally biased region" description="Low complexity" evidence="8">
    <location>
        <begin position="237"/>
        <end position="249"/>
    </location>
</feature>
<feature type="binding site" evidence="5">
    <location>
        <position position="132"/>
    </location>
    <ligand>
        <name>Zn(2+)</name>
        <dbReference type="ChEBI" id="CHEBI:29105"/>
        <note>structural</note>
    </ligand>
</feature>
<keyword evidence="5 7" id="KW-0067">ATP-binding</keyword>
<dbReference type="CDD" id="cd01428">
    <property type="entry name" value="ADK"/>
    <property type="match status" value="1"/>
</dbReference>
<evidence type="ECO:0000313" key="10">
    <source>
        <dbReference type="EMBL" id="HEC06407.1"/>
    </source>
</evidence>
<keyword evidence="5" id="KW-0479">Metal-binding</keyword>
<dbReference type="GO" id="GO:0004017">
    <property type="term" value="F:AMP kinase activity"/>
    <property type="evidence" value="ECO:0007669"/>
    <property type="project" value="UniProtKB-UniRule"/>
</dbReference>
<evidence type="ECO:0000256" key="6">
    <source>
        <dbReference type="RuleBase" id="RU003330"/>
    </source>
</evidence>
<feature type="domain" description="Adenylate kinase active site lid" evidence="9">
    <location>
        <begin position="129"/>
        <end position="163"/>
    </location>
</feature>
<accession>A0A831WAD8</accession>
<feature type="region of interest" description="Disordered" evidence="8">
    <location>
        <begin position="377"/>
        <end position="442"/>
    </location>
</feature>
<dbReference type="PANTHER" id="PTHR23359">
    <property type="entry name" value="NUCLEOTIDE KINASE"/>
    <property type="match status" value="1"/>
</dbReference>
<dbReference type="Gene3D" id="3.40.50.300">
    <property type="entry name" value="P-loop containing nucleotide triphosphate hydrolases"/>
    <property type="match status" value="1"/>
</dbReference>
<dbReference type="GO" id="GO:0008270">
    <property type="term" value="F:zinc ion binding"/>
    <property type="evidence" value="ECO:0007669"/>
    <property type="project" value="UniProtKB-UniRule"/>
</dbReference>
<feature type="binding site" evidence="5">
    <location>
        <position position="201"/>
    </location>
    <ligand>
        <name>ATP</name>
        <dbReference type="ChEBI" id="CHEBI:30616"/>
    </ligand>
</feature>
<feature type="region of interest" description="Disordered" evidence="8">
    <location>
        <begin position="217"/>
        <end position="358"/>
    </location>
</feature>
<sequence length="442" mass="48369">MRIILLGPPGSGKSVISRKIAEKYGFPVVSVEEVAEELSAMAQQDDELGRLAKESIGSGRVSDDVCNTVLKRVLGKEELGLGFVLVGYPKDAAQAEFIETAMNQMRRPLDLVMMIDIDRDELMERRVGRIDCDACGTHYNLYVNPPMVEGICDLCGSRVSRRPRGYEENIANQLREYDVAVQPVLDYFRQLNKLRLVDANGTEDQLWESVQTVIDSTEPAPVLEAPEEKAEKKEAAARPASQKTAGTKRAVTKKAVARKAQEKSQASKKTTTKKKPAAKKKAAPKAAEKSSAKAKAAQAPKKAAKKKVEKKAAVKKAASKKKVAKKVVKKAAKKVTKKAITKKAPVSKKVASKKKVAKKAVKKKVVKKAAVKKVASKKKVVKKTAKKVAKKVTRKVPATKKKPSGRKPVAKASKKKTVKKAPQKKKVAKKKVTKKKAARKKR</sequence>
<comment type="subcellular location">
    <subcellularLocation>
        <location evidence="5 7">Cytoplasm</location>
    </subcellularLocation>
</comment>
<comment type="domain">
    <text evidence="5">Consists of three domains, a large central CORE domain and two small peripheral domains, NMPbind and LID, which undergo movements during catalysis. The LID domain closes over the site of phosphoryl transfer upon ATP binding. Assembling and dissambling the active center during each catalytic cycle provides an effective means to prevent ATP hydrolysis. Some bacteria have evolved a zinc-coordinating structure that stabilizes the LID domain.</text>
</comment>
<dbReference type="GO" id="GO:0005737">
    <property type="term" value="C:cytoplasm"/>
    <property type="evidence" value="ECO:0007669"/>
    <property type="project" value="UniProtKB-SubCell"/>
</dbReference>